<proteinExistence type="predicted"/>
<gene>
    <name evidence="2" type="ORF">UFOPK2810_01220</name>
</gene>
<organism evidence="2">
    <name type="scientific">freshwater metagenome</name>
    <dbReference type="NCBI Taxonomy" id="449393"/>
    <lineage>
        <taxon>unclassified sequences</taxon>
        <taxon>metagenomes</taxon>
        <taxon>ecological metagenomes</taxon>
    </lineage>
</organism>
<name>A0A6J6UFY4_9ZZZZ</name>
<sequence>MLLDGHEFDTPLCSKSGEQRRLASRPRAHVEPCLLRVIDQRARKRKRHELTALVLHSDKTRLDDIERLRGAIDEYGTEWRPSGGLHLRQGPQLLGAESTGSGHEGRSSRLVVGFEQELDLIAPIAECILECPNDPGRMRHSRCQTRHVVTGDLEILSPLLGAARRHLAQDRIDEPGAASRRAGIAIPAGKLARGVDGSMARHAHRQELMAAESQHVLQPGLDARPASSNAGLEDGVVPALPAKGSVA</sequence>
<evidence type="ECO:0000313" key="2">
    <source>
        <dbReference type="EMBL" id="CAB4758710.1"/>
    </source>
</evidence>
<reference evidence="2" key="1">
    <citation type="submission" date="2020-05" db="EMBL/GenBank/DDBJ databases">
        <authorList>
            <person name="Chiriac C."/>
            <person name="Salcher M."/>
            <person name="Ghai R."/>
            <person name="Kavagutti S V."/>
        </authorList>
    </citation>
    <scope>NUCLEOTIDE SEQUENCE</scope>
</reference>
<protein>
    <submittedName>
        <fullName evidence="2">Unannotated protein</fullName>
    </submittedName>
</protein>
<accession>A0A6J6UFY4</accession>
<dbReference type="AlphaFoldDB" id="A0A6J6UFY4"/>
<evidence type="ECO:0000256" key="1">
    <source>
        <dbReference type="SAM" id="MobiDB-lite"/>
    </source>
</evidence>
<dbReference type="EMBL" id="CAEZYZ010000216">
    <property type="protein sequence ID" value="CAB4758710.1"/>
    <property type="molecule type" value="Genomic_DNA"/>
</dbReference>
<feature type="region of interest" description="Disordered" evidence="1">
    <location>
        <begin position="84"/>
        <end position="105"/>
    </location>
</feature>